<organism evidence="1">
    <name type="scientific">Streptomyces sp. R39</name>
    <dbReference type="NCBI Taxonomy" id="3238631"/>
    <lineage>
        <taxon>Bacteria</taxon>
        <taxon>Bacillati</taxon>
        <taxon>Actinomycetota</taxon>
        <taxon>Actinomycetes</taxon>
        <taxon>Kitasatosporales</taxon>
        <taxon>Streptomycetaceae</taxon>
        <taxon>Streptomyces</taxon>
    </lineage>
</organism>
<accession>A0AB39QKM8</accession>
<name>A0AB39QKM8_9ACTN</name>
<evidence type="ECO:0000313" key="1">
    <source>
        <dbReference type="EMBL" id="XDQ43875.1"/>
    </source>
</evidence>
<dbReference type="EMBL" id="CP163441">
    <property type="protein sequence ID" value="XDQ43875.1"/>
    <property type="molecule type" value="Genomic_DNA"/>
</dbReference>
<gene>
    <name evidence="1" type="ORF">AB5J52_17265</name>
</gene>
<proteinExistence type="predicted"/>
<evidence type="ECO:0008006" key="2">
    <source>
        <dbReference type="Google" id="ProtNLM"/>
    </source>
</evidence>
<sequence>MDLDDFATRFRSDIRAQLDWACLAKVHTRVRVEVLTRDAAKRRLADLFTVWYADPAGANSSWDAPDSRPLSVAAAARTLPSWPEERRNTVTALTQAFAVDTEPLRLMLPAYRVDERRCVLLDGNHRAVAAHRADADVHLSLCSLSGPACESILPDLRHYAAPLS</sequence>
<reference evidence="1" key="1">
    <citation type="submission" date="2024-07" db="EMBL/GenBank/DDBJ databases">
        <authorList>
            <person name="Yu S.T."/>
        </authorList>
    </citation>
    <scope>NUCLEOTIDE SEQUENCE</scope>
    <source>
        <strain evidence="1">R39</strain>
    </source>
</reference>
<dbReference type="AlphaFoldDB" id="A0AB39QKM8"/>
<dbReference type="RefSeq" id="WP_369222907.1">
    <property type="nucleotide sequence ID" value="NZ_CP163441.1"/>
</dbReference>
<protein>
    <recommendedName>
        <fullName evidence="2">ParB/Sulfiredoxin domain-containing protein</fullName>
    </recommendedName>
</protein>